<dbReference type="PROSITE" id="PS51164">
    <property type="entry name" value="CBM1_2"/>
    <property type="match status" value="1"/>
</dbReference>
<dbReference type="AlphaFoldDB" id="A0AA38RWN9"/>
<organism evidence="7 8">
    <name type="scientific">Pleurostoma richardsiae</name>
    <dbReference type="NCBI Taxonomy" id="41990"/>
    <lineage>
        <taxon>Eukaryota</taxon>
        <taxon>Fungi</taxon>
        <taxon>Dikarya</taxon>
        <taxon>Ascomycota</taxon>
        <taxon>Pezizomycotina</taxon>
        <taxon>Sordariomycetes</taxon>
        <taxon>Sordariomycetidae</taxon>
        <taxon>Calosphaeriales</taxon>
        <taxon>Pleurostomataceae</taxon>
        <taxon>Pleurostoma</taxon>
    </lineage>
</organism>
<dbReference type="InterPro" id="IPR000254">
    <property type="entry name" value="CBD"/>
</dbReference>
<keyword evidence="8" id="KW-1185">Reference proteome</keyword>
<dbReference type="Proteomes" id="UP001174694">
    <property type="component" value="Unassembled WGS sequence"/>
</dbReference>
<sequence length="301" mass="30183">MWPSPRAACFIISAYAVVTGATPVGLGERQSCPPIHVFGARETTVSAGYGSSGTVVNLILNAHTGATSEAISYPACGGQSSCGGVSYANSVVQGTNAVVQAVESFHTSCPDTQLVLVGYSQGGQIMDNALCGGGDSAEGLTNTAVPLSAGAVAAIKAAIFMGDPRWIKGLSYEVGTCQAQGFDPRPAGFVCPSASKIQSYCDAADPYCCTGNDPNTHQGYGTEYGQAALTFVNSKLSSSSGGGGTTPTTTTSTAPAGTTSPASGSCAAKWGQCGGQGWTGATCCASGSACTYSNQWYSQCL</sequence>
<evidence type="ECO:0000256" key="3">
    <source>
        <dbReference type="ARBA" id="ARBA00023157"/>
    </source>
</evidence>
<feature type="domain" description="CBM1" evidence="6">
    <location>
        <begin position="265"/>
        <end position="301"/>
    </location>
</feature>
<dbReference type="GO" id="GO:0052689">
    <property type="term" value="F:carboxylic ester hydrolase activity"/>
    <property type="evidence" value="ECO:0007669"/>
    <property type="project" value="UniProtKB-ARBA"/>
</dbReference>
<keyword evidence="2" id="KW-0378">Hydrolase</keyword>
<feature type="region of interest" description="Disordered" evidence="4">
    <location>
        <begin position="238"/>
        <end position="258"/>
    </location>
</feature>
<dbReference type="GO" id="GO:0030248">
    <property type="term" value="F:cellulose binding"/>
    <property type="evidence" value="ECO:0007669"/>
    <property type="project" value="InterPro"/>
</dbReference>
<comment type="caution">
    <text evidence="7">The sequence shown here is derived from an EMBL/GenBank/DDBJ whole genome shotgun (WGS) entry which is preliminary data.</text>
</comment>
<accession>A0AA38RWN9</accession>
<name>A0AA38RWN9_9PEZI</name>
<evidence type="ECO:0000256" key="1">
    <source>
        <dbReference type="ARBA" id="ARBA00022729"/>
    </source>
</evidence>
<feature type="chain" id="PRO_5041365269" evidence="5">
    <location>
        <begin position="22"/>
        <end position="301"/>
    </location>
</feature>
<evidence type="ECO:0000256" key="4">
    <source>
        <dbReference type="SAM" id="MobiDB-lite"/>
    </source>
</evidence>
<dbReference type="Pfam" id="PF01083">
    <property type="entry name" value="Cutinase"/>
    <property type="match status" value="1"/>
</dbReference>
<evidence type="ECO:0000259" key="6">
    <source>
        <dbReference type="PROSITE" id="PS51164"/>
    </source>
</evidence>
<keyword evidence="1 5" id="KW-0732">Signal</keyword>
<dbReference type="GO" id="GO:0005975">
    <property type="term" value="P:carbohydrate metabolic process"/>
    <property type="evidence" value="ECO:0007669"/>
    <property type="project" value="InterPro"/>
</dbReference>
<dbReference type="InterPro" id="IPR000675">
    <property type="entry name" value="Cutinase/axe"/>
</dbReference>
<feature type="compositionally biased region" description="Low complexity" evidence="4">
    <location>
        <begin position="246"/>
        <end position="258"/>
    </location>
</feature>
<dbReference type="SMART" id="SM00236">
    <property type="entry name" value="fCBD"/>
    <property type="match status" value="1"/>
</dbReference>
<feature type="signal peptide" evidence="5">
    <location>
        <begin position="1"/>
        <end position="21"/>
    </location>
</feature>
<dbReference type="Gene3D" id="3.40.50.1820">
    <property type="entry name" value="alpha/beta hydrolase"/>
    <property type="match status" value="1"/>
</dbReference>
<keyword evidence="3" id="KW-1015">Disulfide bond</keyword>
<evidence type="ECO:0000313" key="7">
    <source>
        <dbReference type="EMBL" id="KAJ9149798.1"/>
    </source>
</evidence>
<proteinExistence type="predicted"/>
<dbReference type="PANTHER" id="PTHR33630">
    <property type="entry name" value="CUTINASE RV1984C-RELATED-RELATED"/>
    <property type="match status" value="1"/>
</dbReference>
<evidence type="ECO:0000256" key="5">
    <source>
        <dbReference type="SAM" id="SignalP"/>
    </source>
</evidence>
<dbReference type="PANTHER" id="PTHR33630:SF13">
    <property type="entry name" value="ACETYLXYLAN ESTERASE"/>
    <property type="match status" value="1"/>
</dbReference>
<evidence type="ECO:0000313" key="8">
    <source>
        <dbReference type="Proteomes" id="UP001174694"/>
    </source>
</evidence>
<dbReference type="GO" id="GO:0005576">
    <property type="term" value="C:extracellular region"/>
    <property type="evidence" value="ECO:0007669"/>
    <property type="project" value="InterPro"/>
</dbReference>
<reference evidence="7" key="1">
    <citation type="submission" date="2022-07" db="EMBL/GenBank/DDBJ databases">
        <title>Fungi with potential for degradation of polypropylene.</title>
        <authorList>
            <person name="Gostincar C."/>
        </authorList>
    </citation>
    <scope>NUCLEOTIDE SEQUENCE</scope>
    <source>
        <strain evidence="7">EXF-13308</strain>
    </source>
</reference>
<dbReference type="InterPro" id="IPR029058">
    <property type="entry name" value="AB_hydrolase_fold"/>
</dbReference>
<dbReference type="SMART" id="SM01110">
    <property type="entry name" value="Cutinase"/>
    <property type="match status" value="1"/>
</dbReference>
<dbReference type="EMBL" id="JANBVO010000009">
    <property type="protein sequence ID" value="KAJ9149798.1"/>
    <property type="molecule type" value="Genomic_DNA"/>
</dbReference>
<protein>
    <submittedName>
        <fullName evidence="7">Carbohydrate-binding module family 1 protein</fullName>
    </submittedName>
</protein>
<evidence type="ECO:0000256" key="2">
    <source>
        <dbReference type="ARBA" id="ARBA00022801"/>
    </source>
</evidence>
<gene>
    <name evidence="7" type="ORF">NKR23_g4095</name>
</gene>
<dbReference type="SUPFAM" id="SSF57180">
    <property type="entry name" value="Cellulose-binding domain"/>
    <property type="match status" value="1"/>
</dbReference>
<dbReference type="SUPFAM" id="SSF53474">
    <property type="entry name" value="alpha/beta-Hydrolases"/>
    <property type="match status" value="1"/>
</dbReference>
<dbReference type="InterPro" id="IPR035971">
    <property type="entry name" value="CBD_sf"/>
</dbReference>
<dbReference type="PROSITE" id="PS00562">
    <property type="entry name" value="CBM1_1"/>
    <property type="match status" value="1"/>
</dbReference>
<dbReference type="Pfam" id="PF00734">
    <property type="entry name" value="CBM_1"/>
    <property type="match status" value="1"/>
</dbReference>